<dbReference type="InterPro" id="IPR050802">
    <property type="entry name" value="EF-GSTs"/>
</dbReference>
<comment type="caution">
    <text evidence="6">The sequence shown here is derived from an EMBL/GenBank/DDBJ whole genome shotgun (WGS) entry which is preliminary data.</text>
</comment>
<evidence type="ECO:0000256" key="3">
    <source>
        <dbReference type="SAM" id="MobiDB-lite"/>
    </source>
</evidence>
<protein>
    <submittedName>
        <fullName evidence="6">Glutathione S-transferase psoE</fullName>
    </submittedName>
</protein>
<feature type="domain" description="GST C-terminal" evidence="5">
    <location>
        <begin position="86"/>
        <end position="218"/>
    </location>
</feature>
<evidence type="ECO:0000256" key="2">
    <source>
        <dbReference type="RuleBase" id="RU003494"/>
    </source>
</evidence>
<dbReference type="SUPFAM" id="SSF47616">
    <property type="entry name" value="GST C-terminal domain-like"/>
    <property type="match status" value="1"/>
</dbReference>
<dbReference type="PROSITE" id="PS50405">
    <property type="entry name" value="GST_CTER"/>
    <property type="match status" value="1"/>
</dbReference>
<dbReference type="SFLD" id="SFLDG00358">
    <property type="entry name" value="Main_(cytGST)"/>
    <property type="match status" value="1"/>
</dbReference>
<dbReference type="GO" id="GO:0005634">
    <property type="term" value="C:nucleus"/>
    <property type="evidence" value="ECO:0007669"/>
    <property type="project" value="TreeGrafter"/>
</dbReference>
<evidence type="ECO:0000256" key="1">
    <source>
        <dbReference type="ARBA" id="ARBA00007409"/>
    </source>
</evidence>
<dbReference type="OrthoDB" id="249703at2759"/>
<reference evidence="6 7" key="1">
    <citation type="journal article" date="2018" name="BMC Genomics">
        <title>Comparative genome analyses reveal sequence features reflecting distinct modes of host-adaptation between dicot and monocot powdery mildew.</title>
        <authorList>
            <person name="Wu Y."/>
            <person name="Ma X."/>
            <person name="Pan Z."/>
            <person name="Kale S.D."/>
            <person name="Song Y."/>
            <person name="King H."/>
            <person name="Zhang Q."/>
            <person name="Presley C."/>
            <person name="Deng X."/>
            <person name="Wei C.I."/>
            <person name="Xiao S."/>
        </authorList>
    </citation>
    <scope>NUCLEOTIDE SEQUENCE [LARGE SCALE GENOMIC DNA]</scope>
    <source>
        <strain evidence="6">UCSC1</strain>
    </source>
</reference>
<dbReference type="Gene3D" id="3.40.30.10">
    <property type="entry name" value="Glutaredoxin"/>
    <property type="match status" value="1"/>
</dbReference>
<dbReference type="PANTHER" id="PTHR43986">
    <property type="entry name" value="ELONGATION FACTOR 1-GAMMA"/>
    <property type="match status" value="1"/>
</dbReference>
<dbReference type="CDD" id="cd03181">
    <property type="entry name" value="GST_C_EF1Bgamma_like"/>
    <property type="match status" value="1"/>
</dbReference>
<evidence type="ECO:0000313" key="7">
    <source>
        <dbReference type="Proteomes" id="UP000285405"/>
    </source>
</evidence>
<comment type="similarity">
    <text evidence="1 2">Belongs to the GST superfamily.</text>
</comment>
<sequence length="240" mass="27543">MAFGKLYAIRGNPRTDPIIAIAKANNLDLEIIETRPGTTGPEYFKINKLGRIPTFVGSDNFVLHETIAICIYFASQNEKTTLLGKSKQDYATILKWMSFANQDLVGTCPEWLYPFLFDFPYNEKKAEESFKKTLIALKAIEEALVDKMYLAGECMTIADLFTACIMRTIFQWKLDKKWREENPNTTRWYTNVINQPLFSDSCESFPFIDEAVQYVPPKKESEPEAAPDKTEKQVEDSSRD</sequence>
<evidence type="ECO:0000313" key="6">
    <source>
        <dbReference type="EMBL" id="RKF79957.1"/>
    </source>
</evidence>
<dbReference type="EMBL" id="MCBR01004120">
    <property type="protein sequence ID" value="RKF79957.1"/>
    <property type="molecule type" value="Genomic_DNA"/>
</dbReference>
<keyword evidence="6" id="KW-0808">Transferase</keyword>
<dbReference type="InterPro" id="IPR036249">
    <property type="entry name" value="Thioredoxin-like_sf"/>
</dbReference>
<dbReference type="FunFam" id="1.20.1050.10:FF:000006">
    <property type="entry name" value="Elongation factor 1 gamma"/>
    <property type="match status" value="1"/>
</dbReference>
<feature type="domain" description="GST N-terminal" evidence="4">
    <location>
        <begin position="2"/>
        <end position="81"/>
    </location>
</feature>
<dbReference type="GO" id="GO:0005737">
    <property type="term" value="C:cytoplasm"/>
    <property type="evidence" value="ECO:0007669"/>
    <property type="project" value="TreeGrafter"/>
</dbReference>
<dbReference type="PANTHER" id="PTHR43986:SF1">
    <property type="entry name" value="ELONGATION FACTOR 1-GAMMA"/>
    <property type="match status" value="1"/>
</dbReference>
<dbReference type="InterPro" id="IPR004046">
    <property type="entry name" value="GST_C"/>
</dbReference>
<dbReference type="Pfam" id="PF00043">
    <property type="entry name" value="GST_C"/>
    <property type="match status" value="1"/>
</dbReference>
<dbReference type="InterPro" id="IPR004045">
    <property type="entry name" value="Glutathione_S-Trfase_N"/>
</dbReference>
<dbReference type="SUPFAM" id="SSF52833">
    <property type="entry name" value="Thioredoxin-like"/>
    <property type="match status" value="1"/>
</dbReference>
<dbReference type="InterPro" id="IPR040079">
    <property type="entry name" value="Glutathione_S-Trfase"/>
</dbReference>
<dbReference type="CDD" id="cd03044">
    <property type="entry name" value="GST_N_EF1Bgamma"/>
    <property type="match status" value="1"/>
</dbReference>
<dbReference type="Pfam" id="PF02798">
    <property type="entry name" value="GST_N"/>
    <property type="match status" value="1"/>
</dbReference>
<dbReference type="FunFam" id="3.40.30.10:FF:000142">
    <property type="entry name" value="Elongation factor 1 gamma"/>
    <property type="match status" value="1"/>
</dbReference>
<dbReference type="GO" id="GO:0016740">
    <property type="term" value="F:transferase activity"/>
    <property type="evidence" value="ECO:0007669"/>
    <property type="project" value="UniProtKB-KW"/>
</dbReference>
<dbReference type="AlphaFoldDB" id="A0A420IZH1"/>
<evidence type="ECO:0000259" key="5">
    <source>
        <dbReference type="PROSITE" id="PS50405"/>
    </source>
</evidence>
<dbReference type="Proteomes" id="UP000285405">
    <property type="component" value="Unassembled WGS sequence"/>
</dbReference>
<dbReference type="InterPro" id="IPR036282">
    <property type="entry name" value="Glutathione-S-Trfase_C_sf"/>
</dbReference>
<proteinExistence type="inferred from homology"/>
<evidence type="ECO:0000259" key="4">
    <source>
        <dbReference type="PROSITE" id="PS50404"/>
    </source>
</evidence>
<gene>
    <name evidence="6" type="ORF">GcC1_041020</name>
</gene>
<dbReference type="Gene3D" id="1.20.1050.10">
    <property type="match status" value="1"/>
</dbReference>
<dbReference type="PROSITE" id="PS50404">
    <property type="entry name" value="GST_NTER"/>
    <property type="match status" value="1"/>
</dbReference>
<accession>A0A420IZH1</accession>
<organism evidence="6 7">
    <name type="scientific">Golovinomyces cichoracearum</name>
    <dbReference type="NCBI Taxonomy" id="62708"/>
    <lineage>
        <taxon>Eukaryota</taxon>
        <taxon>Fungi</taxon>
        <taxon>Dikarya</taxon>
        <taxon>Ascomycota</taxon>
        <taxon>Pezizomycotina</taxon>
        <taxon>Leotiomycetes</taxon>
        <taxon>Erysiphales</taxon>
        <taxon>Erysiphaceae</taxon>
        <taxon>Golovinomyces</taxon>
    </lineage>
</organism>
<name>A0A420IZH1_9PEZI</name>
<dbReference type="InterPro" id="IPR010987">
    <property type="entry name" value="Glutathione-S-Trfase_C-like"/>
</dbReference>
<feature type="region of interest" description="Disordered" evidence="3">
    <location>
        <begin position="217"/>
        <end position="240"/>
    </location>
</feature>
<dbReference type="SFLD" id="SFLDS00019">
    <property type="entry name" value="Glutathione_Transferase_(cytos"/>
    <property type="match status" value="1"/>
</dbReference>